<evidence type="ECO:0000256" key="4">
    <source>
        <dbReference type="ARBA" id="ARBA00023136"/>
    </source>
</evidence>
<dbReference type="InParanoid" id="E2AEA1"/>
<feature type="compositionally biased region" description="Basic and acidic residues" evidence="5">
    <location>
        <begin position="1141"/>
        <end position="1170"/>
    </location>
</feature>
<keyword evidence="8" id="KW-1185">Reference proteome</keyword>
<dbReference type="EMBL" id="GL438827">
    <property type="protein sequence ID" value="EFN68334.1"/>
    <property type="molecule type" value="Genomic_DNA"/>
</dbReference>
<feature type="region of interest" description="Disordered" evidence="5">
    <location>
        <begin position="1066"/>
        <end position="1092"/>
    </location>
</feature>
<feature type="transmembrane region" description="Helical" evidence="6">
    <location>
        <begin position="1432"/>
        <end position="1458"/>
    </location>
</feature>
<evidence type="ECO:0000256" key="2">
    <source>
        <dbReference type="ARBA" id="ARBA00022692"/>
    </source>
</evidence>
<dbReference type="PANTHER" id="PTHR11662">
    <property type="entry name" value="SOLUTE CARRIER FAMILY 17"/>
    <property type="match status" value="1"/>
</dbReference>
<keyword evidence="3 6" id="KW-1133">Transmembrane helix</keyword>
<feature type="transmembrane region" description="Helical" evidence="6">
    <location>
        <begin position="1697"/>
        <end position="1718"/>
    </location>
</feature>
<dbReference type="STRING" id="104421.E2AEA1"/>
<dbReference type="InterPro" id="IPR050382">
    <property type="entry name" value="MFS_Na/Anion_cotransporter"/>
</dbReference>
<feature type="region of interest" description="Disordered" evidence="5">
    <location>
        <begin position="580"/>
        <end position="609"/>
    </location>
</feature>
<dbReference type="FunFam" id="1.20.1250.20:FF:000226">
    <property type="entry name" value="Vesicular GLUtamate transporter"/>
    <property type="match status" value="1"/>
</dbReference>
<feature type="transmembrane region" description="Helical" evidence="6">
    <location>
        <begin position="1665"/>
        <end position="1685"/>
    </location>
</feature>
<feature type="region of interest" description="Disordered" evidence="5">
    <location>
        <begin position="1748"/>
        <end position="1772"/>
    </location>
</feature>
<feature type="compositionally biased region" description="Low complexity" evidence="5">
    <location>
        <begin position="1126"/>
        <end position="1138"/>
    </location>
</feature>
<keyword evidence="2 6" id="KW-0812">Transmembrane</keyword>
<feature type="region of interest" description="Disordered" evidence="5">
    <location>
        <begin position="697"/>
        <end position="718"/>
    </location>
</feature>
<feature type="transmembrane region" description="Helical" evidence="6">
    <location>
        <begin position="1464"/>
        <end position="1483"/>
    </location>
</feature>
<sequence>MTDNQLYVPFRNETLSTNSCEFSSRNAAFDLEIYGPYLDKIRELFVPSLEYRIHSLLEEFVYSEDSRWAVQFPYVKKFIDAIATWRGPLIKAAEYDIGTMEKAIKSAVKRVVKDDLIPCFLDSLTPYYRLNKICRELDALGIENNILRSLNVWNSVNEKKCHRADRDCFTPASLDRNPDTMDCNSNSRDVTMSPCDAKGPTRCKKAIEAYEKSIEQPTTSENQQIVDTSQDFLQQTEDSSHNEVSQNDKSESVDEEPCDAAKSFAKRLKMIVRKMYPEDCSCPTLSGSILTCLALPCKPRDLIGRIFEADPCLTESCFIVMKRKFLISVHNVCSCLNDILGKLDSRFTKTLHLNCEIYPGYIRFRLKSSSVNKCLFVARISICQSVRRRTIVKVYVDRPNFVISICKSNLNTDAKRSKCFERYCDDDNDILARVEEESKELDGTCCSRLDPSVKDAAMNISDEAGNGNREGITCTITKCVSNCLQNFTTFSCNKSRENIAEEICDLTSQIDNLNERDGKTRKIPDSMEISCGNDAEKRGRKIIDSDNSVTIMNEEITRMIDDANCVCLSSENLAETNHEVENNFSNEDPDFSQCDRTRSSDKESNLGEQDKECNANTCSITSFVQNSEHDKQLVELNCNRFLDNDIRAIDEESENGSLNSAKAEIGCNSSRNVDFIDITVIDNIRFEESRDDRDAKIRSANHCKSSEASSKNNDSLTVSIQTPRLRVSSKGISVNVSYPPVWLASNDDESTSTKTPRRVETMDLSALIVPRKRRKILGNKRISHKTRGFIKPPRSLVSRCELRSNGNSESSDISTEEYLCMSRCCPSMSKFTASDRRGEFENSYNSTRLSKLCVSSSNDFRNVTSFPAIKYGAASRKDNVYSAKVPQAILVMTKFRDSIDRSVRRIKRLIHAKLRKILFNDGIKTNASGTFWKNEDTRGKTNGRCVRQSYSVTSCSTCNCCRHGCIPSSRESSNVILSIRRNRCGEEKDGRMKFHDRRLTGGSEILSTFRSIETSYDSLTPAVEDLKKHELSRSNRRERTERNIVKSSCNFSNYGTSVTISSQSAKVSGNNSKYLGRCTRKQRKETRDDKRVYEGIRNPDRWKETQRGCERRARTYRGVPEGIKYSSNESLGASSSSSQRGEVKNVYKQSRSDKSRAKNQQKDTDPSDNDRLRKKRVFGILTDICNDYTDDLDLDFKLQLLRYVELCRNIKCALLKTLQPDDDFYEIDTIFRRNKTGYEEFEGPHEGSKDNRGFEDEREYSRHASFESLPEPERPPLRHIDTYCMPECPCLSKRYTIATLACLGFVISFGMRCNMGMAKLVMKNTTDGENSSIKFNWTIGVESALDSSFFWGYLVTQVPGGFLASLYPANRIFGTAIAISSFLNLLVPGALKVDPIVDMIVQVCKGLVEGVTYPACHGIWKYWAPPLERSRLATLAFCGSYAAMVIGMPLSGYLSAWFGWTASFYFYGVCGLIWYGFWLWLAFEKPAKHPCISARELRYIEDSLGQGQTQLPVPTLSTTPWRKFLTSMPVYAIIVANFCRSWNFYLLVLFQPRFMHESFGMPLVETGVIGSLPHLLMTMIVPCGGLLADYLRKRGIMTTTNVRKVFNCGGFGMEALFFLVVAHATTSRNGTAATVALAIGVACSGFAISGFNVNHLDIAPRYASILMGMSNGIGTIAGLLVPFFVDNITEKKDAHSWRNVFIIAACVHIFGVTFYAIFCSGELQPWADPTLEEQKAWNQMDEFGQTKPPVPPPPKTMQSEFIKQPSRDGVGDDWNTYEQPAPENHMYMQQDNKAPVISYGSTETQSNNPFHSTNPFASDISASLVQPPATDNYAHDVVHNQQWN</sequence>
<feature type="transmembrane region" description="Helical" evidence="6">
    <location>
        <begin position="1604"/>
        <end position="1625"/>
    </location>
</feature>
<accession>E2AEA1</accession>
<feature type="transmembrane region" description="Helical" evidence="6">
    <location>
        <begin position="1295"/>
        <end position="1313"/>
    </location>
</feature>
<dbReference type="PANTHER" id="PTHR11662:SF456">
    <property type="entry name" value="VESICULAR GLUTAMATE TRANSPORTER, ISOFORM A"/>
    <property type="match status" value="1"/>
</dbReference>
<dbReference type="SUPFAM" id="SSF103473">
    <property type="entry name" value="MFS general substrate transporter"/>
    <property type="match status" value="1"/>
</dbReference>
<evidence type="ECO:0000256" key="1">
    <source>
        <dbReference type="ARBA" id="ARBA00004141"/>
    </source>
</evidence>
<dbReference type="GO" id="GO:0030672">
    <property type="term" value="C:synaptic vesicle membrane"/>
    <property type="evidence" value="ECO:0007669"/>
    <property type="project" value="TreeGrafter"/>
</dbReference>
<dbReference type="FunFam" id="1.20.1250.20:FF:000264">
    <property type="entry name" value="vesicular glutamate transporter 1"/>
    <property type="match status" value="1"/>
</dbReference>
<dbReference type="GO" id="GO:0005313">
    <property type="term" value="F:L-glutamate transmembrane transporter activity"/>
    <property type="evidence" value="ECO:0007669"/>
    <property type="project" value="TreeGrafter"/>
</dbReference>
<dbReference type="CDD" id="cd17382">
    <property type="entry name" value="MFS_SLC17A6_7_8_VGluT"/>
    <property type="match status" value="1"/>
</dbReference>
<proteinExistence type="predicted"/>
<feature type="transmembrane region" description="Helical" evidence="6">
    <location>
        <begin position="1571"/>
        <end position="1592"/>
    </location>
</feature>
<feature type="transmembrane region" description="Helical" evidence="6">
    <location>
        <begin position="1530"/>
        <end position="1551"/>
    </location>
</feature>
<dbReference type="Pfam" id="PF07690">
    <property type="entry name" value="MFS_1"/>
    <property type="match status" value="1"/>
</dbReference>
<evidence type="ECO:0000313" key="7">
    <source>
        <dbReference type="EMBL" id="EFN68334.1"/>
    </source>
</evidence>
<dbReference type="Gene3D" id="1.20.1250.20">
    <property type="entry name" value="MFS general substrate transporter like domains"/>
    <property type="match status" value="2"/>
</dbReference>
<keyword evidence="4 6" id="KW-0472">Membrane</keyword>
<evidence type="ECO:0000256" key="5">
    <source>
        <dbReference type="SAM" id="MobiDB-lite"/>
    </source>
</evidence>
<protein>
    <submittedName>
        <fullName evidence="7">Vesicular glutamate transporter 1</fullName>
    </submittedName>
</protein>
<feature type="transmembrane region" description="Helical" evidence="6">
    <location>
        <begin position="1631"/>
        <end position="1653"/>
    </location>
</feature>
<feature type="region of interest" description="Disordered" evidence="5">
    <location>
        <begin position="1121"/>
        <end position="1170"/>
    </location>
</feature>
<evidence type="ECO:0000256" key="6">
    <source>
        <dbReference type="SAM" id="Phobius"/>
    </source>
</evidence>
<reference evidence="7 8" key="1">
    <citation type="journal article" date="2010" name="Science">
        <title>Genomic comparison of the ants Camponotus floridanus and Harpegnathos saltator.</title>
        <authorList>
            <person name="Bonasio R."/>
            <person name="Zhang G."/>
            <person name="Ye C."/>
            <person name="Mutti N.S."/>
            <person name="Fang X."/>
            <person name="Qin N."/>
            <person name="Donahue G."/>
            <person name="Yang P."/>
            <person name="Li Q."/>
            <person name="Li C."/>
            <person name="Zhang P."/>
            <person name="Huang Z."/>
            <person name="Berger S.L."/>
            <person name="Reinberg D."/>
            <person name="Wang J."/>
            <person name="Liebig J."/>
        </authorList>
    </citation>
    <scope>NUCLEOTIDE SEQUENCE [LARGE SCALE GENOMIC DNA]</scope>
    <source>
        <strain evidence="8">C129</strain>
    </source>
</reference>
<organism evidence="8">
    <name type="scientific">Camponotus floridanus</name>
    <name type="common">Florida carpenter ant</name>
    <dbReference type="NCBI Taxonomy" id="104421"/>
    <lineage>
        <taxon>Eukaryota</taxon>
        <taxon>Metazoa</taxon>
        <taxon>Ecdysozoa</taxon>
        <taxon>Arthropoda</taxon>
        <taxon>Hexapoda</taxon>
        <taxon>Insecta</taxon>
        <taxon>Pterygota</taxon>
        <taxon>Neoptera</taxon>
        <taxon>Endopterygota</taxon>
        <taxon>Hymenoptera</taxon>
        <taxon>Apocrita</taxon>
        <taxon>Aculeata</taxon>
        <taxon>Formicoidea</taxon>
        <taxon>Formicidae</taxon>
        <taxon>Formicinae</taxon>
        <taxon>Camponotus</taxon>
    </lineage>
</organism>
<feature type="compositionally biased region" description="Polar residues" evidence="5">
    <location>
        <begin position="702"/>
        <end position="718"/>
    </location>
</feature>
<comment type="subcellular location">
    <subcellularLocation>
        <location evidence="1">Membrane</location>
        <topology evidence="1">Multi-pass membrane protein</topology>
    </subcellularLocation>
</comment>
<evidence type="ECO:0000313" key="8">
    <source>
        <dbReference type="Proteomes" id="UP000000311"/>
    </source>
</evidence>
<evidence type="ECO:0000256" key="3">
    <source>
        <dbReference type="ARBA" id="ARBA00022989"/>
    </source>
</evidence>
<dbReference type="InterPro" id="IPR036259">
    <property type="entry name" value="MFS_trans_sf"/>
</dbReference>
<dbReference type="GO" id="GO:0005326">
    <property type="term" value="F:neurotransmitter transmembrane transporter activity"/>
    <property type="evidence" value="ECO:0007669"/>
    <property type="project" value="TreeGrafter"/>
</dbReference>
<dbReference type="GO" id="GO:0035249">
    <property type="term" value="P:synaptic transmission, glutamatergic"/>
    <property type="evidence" value="ECO:0007669"/>
    <property type="project" value="TreeGrafter"/>
</dbReference>
<dbReference type="GO" id="GO:0060076">
    <property type="term" value="C:excitatory synapse"/>
    <property type="evidence" value="ECO:0007669"/>
    <property type="project" value="TreeGrafter"/>
</dbReference>
<feature type="compositionally biased region" description="Basic and acidic residues" evidence="5">
    <location>
        <begin position="238"/>
        <end position="252"/>
    </location>
</feature>
<dbReference type="OrthoDB" id="2985014at2759"/>
<name>E2AEA1_CAMFO</name>
<dbReference type="GO" id="GO:0098700">
    <property type="term" value="P:neurotransmitter loading into synaptic vesicle"/>
    <property type="evidence" value="ECO:0007669"/>
    <property type="project" value="TreeGrafter"/>
</dbReference>
<feature type="compositionally biased region" description="Basic and acidic residues" evidence="5">
    <location>
        <begin position="593"/>
        <end position="609"/>
    </location>
</feature>
<dbReference type="GO" id="GO:0050803">
    <property type="term" value="P:regulation of synapse structure or activity"/>
    <property type="evidence" value="ECO:0007669"/>
    <property type="project" value="TreeGrafter"/>
</dbReference>
<feature type="region of interest" description="Disordered" evidence="5">
    <location>
        <begin position="234"/>
        <end position="256"/>
    </location>
</feature>
<gene>
    <name evidence="7" type="ORF">EAG_13245</name>
</gene>
<dbReference type="InterPro" id="IPR011701">
    <property type="entry name" value="MFS"/>
</dbReference>
<dbReference type="Proteomes" id="UP000000311">
    <property type="component" value="Unassembled WGS sequence"/>
</dbReference>